<sequence length="124" mass="13446">MIESLGKQMRLPFSSLQICLNAADWTDDSNGGSKREDRVAGQRRRRREGSRESNGEERRLGFLAERAEGADDAQSCSTAVPPATTSHARCYACQPGFVPRLAGGYNNGGSRSPTESSPRGGKER</sequence>
<gene>
    <name evidence="2" type="ORF">PCOR1329_LOCUS70583</name>
</gene>
<feature type="region of interest" description="Disordered" evidence="1">
    <location>
        <begin position="67"/>
        <end position="86"/>
    </location>
</feature>
<dbReference type="Proteomes" id="UP001189429">
    <property type="component" value="Unassembled WGS sequence"/>
</dbReference>
<reference evidence="2" key="1">
    <citation type="submission" date="2023-10" db="EMBL/GenBank/DDBJ databases">
        <authorList>
            <person name="Chen Y."/>
            <person name="Shah S."/>
            <person name="Dougan E. K."/>
            <person name="Thang M."/>
            <person name="Chan C."/>
        </authorList>
    </citation>
    <scope>NUCLEOTIDE SEQUENCE [LARGE SCALE GENOMIC DNA]</scope>
</reference>
<protein>
    <submittedName>
        <fullName evidence="2">Uncharacterized protein</fullName>
    </submittedName>
</protein>
<feature type="region of interest" description="Disordered" evidence="1">
    <location>
        <begin position="24"/>
        <end position="60"/>
    </location>
</feature>
<organism evidence="2 3">
    <name type="scientific">Prorocentrum cordatum</name>
    <dbReference type="NCBI Taxonomy" id="2364126"/>
    <lineage>
        <taxon>Eukaryota</taxon>
        <taxon>Sar</taxon>
        <taxon>Alveolata</taxon>
        <taxon>Dinophyceae</taxon>
        <taxon>Prorocentrales</taxon>
        <taxon>Prorocentraceae</taxon>
        <taxon>Prorocentrum</taxon>
    </lineage>
</organism>
<name>A0ABN9WVP8_9DINO</name>
<feature type="compositionally biased region" description="Polar residues" evidence="1">
    <location>
        <begin position="74"/>
        <end position="86"/>
    </location>
</feature>
<evidence type="ECO:0000313" key="3">
    <source>
        <dbReference type="Proteomes" id="UP001189429"/>
    </source>
</evidence>
<feature type="compositionally biased region" description="Basic and acidic residues" evidence="1">
    <location>
        <begin position="49"/>
        <end position="60"/>
    </location>
</feature>
<proteinExistence type="predicted"/>
<evidence type="ECO:0000256" key="1">
    <source>
        <dbReference type="SAM" id="MobiDB-lite"/>
    </source>
</evidence>
<feature type="compositionally biased region" description="Polar residues" evidence="1">
    <location>
        <begin position="108"/>
        <end position="117"/>
    </location>
</feature>
<accession>A0ABN9WVP8</accession>
<keyword evidence="3" id="KW-1185">Reference proteome</keyword>
<comment type="caution">
    <text evidence="2">The sequence shown here is derived from an EMBL/GenBank/DDBJ whole genome shotgun (WGS) entry which is preliminary data.</text>
</comment>
<feature type="region of interest" description="Disordered" evidence="1">
    <location>
        <begin position="101"/>
        <end position="124"/>
    </location>
</feature>
<dbReference type="EMBL" id="CAUYUJ010019334">
    <property type="protein sequence ID" value="CAK0890307.1"/>
    <property type="molecule type" value="Genomic_DNA"/>
</dbReference>
<evidence type="ECO:0000313" key="2">
    <source>
        <dbReference type="EMBL" id="CAK0890307.1"/>
    </source>
</evidence>